<dbReference type="PANTHER" id="PTHR37538:SF4">
    <property type="entry name" value="PITSLRE SERINE_THREONINE-PROTEIN KINASE CDC2L1"/>
    <property type="match status" value="1"/>
</dbReference>
<gene>
    <name evidence="2" type="ORF">CC86DRAFT_362283</name>
</gene>
<accession>A0A6A6ZF50</accession>
<evidence type="ECO:0000256" key="1">
    <source>
        <dbReference type="SAM" id="MobiDB-lite"/>
    </source>
</evidence>
<proteinExistence type="predicted"/>
<evidence type="ECO:0000313" key="2">
    <source>
        <dbReference type="EMBL" id="KAF2819488.1"/>
    </source>
</evidence>
<dbReference type="EMBL" id="MU006244">
    <property type="protein sequence ID" value="KAF2819488.1"/>
    <property type="molecule type" value="Genomic_DNA"/>
</dbReference>
<feature type="compositionally biased region" description="Polar residues" evidence="1">
    <location>
        <begin position="1"/>
        <end position="11"/>
    </location>
</feature>
<protein>
    <recommendedName>
        <fullName evidence="4">BTB domain-containing protein</fullName>
    </recommendedName>
</protein>
<feature type="region of interest" description="Disordered" evidence="1">
    <location>
        <begin position="281"/>
        <end position="317"/>
    </location>
</feature>
<dbReference type="OrthoDB" id="3594103at2759"/>
<dbReference type="Proteomes" id="UP000799424">
    <property type="component" value="Unassembled WGS sequence"/>
</dbReference>
<feature type="region of interest" description="Disordered" evidence="1">
    <location>
        <begin position="1"/>
        <end position="72"/>
    </location>
</feature>
<sequence length="469" mass="51418">MSVSDNSTIAPSSDVDGPFQSLDERSEAQQPSNEAGVAKKVRRARRSPRSTAATYGTDSLDGSNMLKEDYNDVPNEDEADVFTEKSPYAVIEIVFLHVGKNATPFSVHGTILAKSAVLAAKYDQSSMVGQHISIPEIDNATAHTLIHYLYTDRFHDLYSPLQSGQATVSSYKVGTCVYCAAVRYDLPGLVDLAKEKVASLGESVGISDILKIAKDNAFPLLPDNETWYLTYLEDAVRSAMTKDPEPFRRPDFITQVEGNTRLLQVVWKTVMSNFANTPIAKTTETDKSSTSTIEPRATESAPKDAKEPKKEDAQAINVNQSDQIEESKLDWTAHNYSTESADPLTASDLIRNDSLRLEDIEPTLDTNHELESFTDELGFEKIKTYQKMSKKESGAELLTSPISEGLAELKRSDSVMQVEQAVTTPSQEEPDEVGKVGDVVSGAVNDASEANSVPKKSKKSKKKKSSIVF</sequence>
<dbReference type="InterPro" id="IPR011333">
    <property type="entry name" value="SKP1/BTB/POZ_sf"/>
</dbReference>
<feature type="compositionally biased region" description="Basic residues" evidence="1">
    <location>
        <begin position="39"/>
        <end position="48"/>
    </location>
</feature>
<feature type="compositionally biased region" description="Basic and acidic residues" evidence="1">
    <location>
        <begin position="301"/>
        <end position="313"/>
    </location>
</feature>
<dbReference type="Gene3D" id="3.30.710.10">
    <property type="entry name" value="Potassium Channel Kv1.1, Chain A"/>
    <property type="match status" value="1"/>
</dbReference>
<name>A0A6A6ZF50_9PLEO</name>
<dbReference type="AlphaFoldDB" id="A0A6A6ZF50"/>
<keyword evidence="3" id="KW-1185">Reference proteome</keyword>
<feature type="region of interest" description="Disordered" evidence="1">
    <location>
        <begin position="410"/>
        <end position="469"/>
    </location>
</feature>
<evidence type="ECO:0000313" key="3">
    <source>
        <dbReference type="Proteomes" id="UP000799424"/>
    </source>
</evidence>
<organism evidence="2 3">
    <name type="scientific">Ophiobolus disseminans</name>
    <dbReference type="NCBI Taxonomy" id="1469910"/>
    <lineage>
        <taxon>Eukaryota</taxon>
        <taxon>Fungi</taxon>
        <taxon>Dikarya</taxon>
        <taxon>Ascomycota</taxon>
        <taxon>Pezizomycotina</taxon>
        <taxon>Dothideomycetes</taxon>
        <taxon>Pleosporomycetidae</taxon>
        <taxon>Pleosporales</taxon>
        <taxon>Pleosporineae</taxon>
        <taxon>Phaeosphaeriaceae</taxon>
        <taxon>Ophiobolus</taxon>
    </lineage>
</organism>
<feature type="compositionally biased region" description="Polar residues" evidence="1">
    <location>
        <begin position="414"/>
        <end position="427"/>
    </location>
</feature>
<evidence type="ECO:0008006" key="4">
    <source>
        <dbReference type="Google" id="ProtNLM"/>
    </source>
</evidence>
<feature type="compositionally biased region" description="Basic residues" evidence="1">
    <location>
        <begin position="455"/>
        <end position="469"/>
    </location>
</feature>
<dbReference type="PANTHER" id="PTHR37538">
    <property type="entry name" value="BTB DOMAIN-CONTAINING PROTEIN"/>
    <property type="match status" value="1"/>
</dbReference>
<reference evidence="2" key="1">
    <citation type="journal article" date="2020" name="Stud. Mycol.">
        <title>101 Dothideomycetes genomes: a test case for predicting lifestyles and emergence of pathogens.</title>
        <authorList>
            <person name="Haridas S."/>
            <person name="Albert R."/>
            <person name="Binder M."/>
            <person name="Bloem J."/>
            <person name="Labutti K."/>
            <person name="Salamov A."/>
            <person name="Andreopoulos B."/>
            <person name="Baker S."/>
            <person name="Barry K."/>
            <person name="Bills G."/>
            <person name="Bluhm B."/>
            <person name="Cannon C."/>
            <person name="Castanera R."/>
            <person name="Culley D."/>
            <person name="Daum C."/>
            <person name="Ezra D."/>
            <person name="Gonzalez J."/>
            <person name="Henrissat B."/>
            <person name="Kuo A."/>
            <person name="Liang C."/>
            <person name="Lipzen A."/>
            <person name="Lutzoni F."/>
            <person name="Magnuson J."/>
            <person name="Mondo S."/>
            <person name="Nolan M."/>
            <person name="Ohm R."/>
            <person name="Pangilinan J."/>
            <person name="Park H.-J."/>
            <person name="Ramirez L."/>
            <person name="Alfaro M."/>
            <person name="Sun H."/>
            <person name="Tritt A."/>
            <person name="Yoshinaga Y."/>
            <person name="Zwiers L.-H."/>
            <person name="Turgeon B."/>
            <person name="Goodwin S."/>
            <person name="Spatafora J."/>
            <person name="Crous P."/>
            <person name="Grigoriev I."/>
        </authorList>
    </citation>
    <scope>NUCLEOTIDE SEQUENCE</scope>
    <source>
        <strain evidence="2">CBS 113818</strain>
    </source>
</reference>